<dbReference type="OrthoDB" id="10050903at2759"/>
<dbReference type="AlphaFoldDB" id="A0A8K0AC06"/>
<reference evidence="2" key="1">
    <citation type="submission" date="2022-01" db="EMBL/GenBank/DDBJ databases">
        <authorList>
            <person name="Braso-Vives M."/>
        </authorList>
    </citation>
    <scope>NUCLEOTIDE SEQUENCE</scope>
</reference>
<evidence type="ECO:0000313" key="3">
    <source>
        <dbReference type="Proteomes" id="UP000838412"/>
    </source>
</evidence>
<feature type="region of interest" description="Disordered" evidence="1">
    <location>
        <begin position="1"/>
        <end position="48"/>
    </location>
</feature>
<evidence type="ECO:0000313" key="2">
    <source>
        <dbReference type="EMBL" id="CAH1271182.1"/>
    </source>
</evidence>
<dbReference type="PANTHER" id="PTHR36871:SF1">
    <property type="entry name" value="COILED-COIL DOMAIN-CONTAINING PROTEIN 190"/>
    <property type="match status" value="1"/>
</dbReference>
<dbReference type="InterPro" id="IPR031525">
    <property type="entry name" value="CC190"/>
</dbReference>
<dbReference type="PANTHER" id="PTHR36871">
    <property type="entry name" value="COILED-COIL DOMAIN-CONTAINING PROTEIN 190"/>
    <property type="match status" value="1"/>
</dbReference>
<proteinExistence type="predicted"/>
<feature type="compositionally biased region" description="Basic and acidic residues" evidence="1">
    <location>
        <begin position="25"/>
        <end position="34"/>
    </location>
</feature>
<feature type="compositionally biased region" description="Polar residues" evidence="1">
    <location>
        <begin position="1"/>
        <end position="11"/>
    </location>
</feature>
<gene>
    <name evidence="2" type="primary">Hypp4591</name>
    <name evidence="2" type="ORF">BLAG_LOCUS23276</name>
</gene>
<sequence>MQDRMSSNGVTYQPRRRAVPTVADIVRRSEENRRYNKRSQARLNNSLEGSHGLEAVKAYQLTTMTKEKKRIERELEKIREGRYSQRGRGFGTQISLRQSSGQDAENERDIRRSGLPAISPRRATAAVSKTTELSSSPTDIEEELELSRKSRELKAILEAQNKSLQEKVNQFIGVDERAKRKARDSPRLPRGENGMEINMDEVKESIAKRLASKSSLEITEEQRLDSVPVLPDIQDAPGKVNSLVAPGSQKKNDLQSVEDFLANPVFNPELYAPDGHVRTLHTLPNFKDSFDEAKKARYLRMGKGELLPSEVPLSVNEIFAKNEEIEAWE</sequence>
<evidence type="ECO:0000256" key="1">
    <source>
        <dbReference type="SAM" id="MobiDB-lite"/>
    </source>
</evidence>
<accession>A0A8K0AC06</accession>
<feature type="compositionally biased region" description="Polar residues" evidence="1">
    <location>
        <begin position="127"/>
        <end position="138"/>
    </location>
</feature>
<protein>
    <submittedName>
        <fullName evidence="2">Hypp4591 protein</fullName>
    </submittedName>
</protein>
<feature type="region of interest" description="Disordered" evidence="1">
    <location>
        <begin position="121"/>
        <end position="142"/>
    </location>
</feature>
<dbReference type="EMBL" id="OV696693">
    <property type="protein sequence ID" value="CAH1271182.1"/>
    <property type="molecule type" value="Genomic_DNA"/>
</dbReference>
<keyword evidence="3" id="KW-1185">Reference proteome</keyword>
<organism evidence="2 3">
    <name type="scientific">Branchiostoma lanceolatum</name>
    <name type="common">Common lancelet</name>
    <name type="synonym">Amphioxus lanceolatum</name>
    <dbReference type="NCBI Taxonomy" id="7740"/>
    <lineage>
        <taxon>Eukaryota</taxon>
        <taxon>Metazoa</taxon>
        <taxon>Chordata</taxon>
        <taxon>Cephalochordata</taxon>
        <taxon>Leptocardii</taxon>
        <taxon>Amphioxiformes</taxon>
        <taxon>Branchiostomatidae</taxon>
        <taxon>Branchiostoma</taxon>
    </lineage>
</organism>
<dbReference type="Proteomes" id="UP000838412">
    <property type="component" value="Chromosome 8"/>
</dbReference>
<name>A0A8K0AC06_BRALA</name>